<keyword evidence="5" id="KW-0547">Nucleotide-binding</keyword>
<dbReference type="InterPro" id="IPR017871">
    <property type="entry name" value="ABC_transporter-like_CS"/>
</dbReference>
<evidence type="ECO:0000256" key="1">
    <source>
        <dbReference type="ARBA" id="ARBA00004202"/>
    </source>
</evidence>
<evidence type="ECO:0000256" key="4">
    <source>
        <dbReference type="ARBA" id="ARBA00022475"/>
    </source>
</evidence>
<keyword evidence="3" id="KW-0813">Transport</keyword>
<organism evidence="9 10">
    <name type="scientific">Phytohabitans kaempferiae</name>
    <dbReference type="NCBI Taxonomy" id="1620943"/>
    <lineage>
        <taxon>Bacteria</taxon>
        <taxon>Bacillati</taxon>
        <taxon>Actinomycetota</taxon>
        <taxon>Actinomycetes</taxon>
        <taxon>Micromonosporales</taxon>
        <taxon>Micromonosporaceae</taxon>
    </lineage>
</organism>
<reference evidence="9 10" key="1">
    <citation type="submission" date="2024-09" db="EMBL/GenBank/DDBJ databases">
        <authorList>
            <person name="Sun Q."/>
            <person name="Mori K."/>
        </authorList>
    </citation>
    <scope>NUCLEOTIDE SEQUENCE [LARGE SCALE GENOMIC DNA]</scope>
    <source>
        <strain evidence="9 10">TBRC 3947</strain>
    </source>
</reference>
<dbReference type="CDD" id="cd03257">
    <property type="entry name" value="ABC_NikE_OppD_transporters"/>
    <property type="match status" value="1"/>
</dbReference>
<keyword evidence="10" id="KW-1185">Reference proteome</keyword>
<gene>
    <name evidence="9" type="ORF">ACFFIA_15390</name>
</gene>
<dbReference type="InterPro" id="IPR050388">
    <property type="entry name" value="ABC_Ni/Peptide_Import"/>
</dbReference>
<evidence type="ECO:0000256" key="2">
    <source>
        <dbReference type="ARBA" id="ARBA00005417"/>
    </source>
</evidence>
<evidence type="ECO:0000256" key="5">
    <source>
        <dbReference type="ARBA" id="ARBA00022741"/>
    </source>
</evidence>
<accession>A0ABV6M313</accession>
<dbReference type="InterPro" id="IPR003439">
    <property type="entry name" value="ABC_transporter-like_ATP-bd"/>
</dbReference>
<dbReference type="RefSeq" id="WP_377251401.1">
    <property type="nucleotide sequence ID" value="NZ_JBHLUH010000023.1"/>
</dbReference>
<name>A0ABV6M313_9ACTN</name>
<dbReference type="InterPro" id="IPR003593">
    <property type="entry name" value="AAA+_ATPase"/>
</dbReference>
<dbReference type="PROSITE" id="PS50893">
    <property type="entry name" value="ABC_TRANSPORTER_2"/>
    <property type="match status" value="1"/>
</dbReference>
<evidence type="ECO:0000313" key="10">
    <source>
        <dbReference type="Proteomes" id="UP001589867"/>
    </source>
</evidence>
<protein>
    <submittedName>
        <fullName evidence="9">ABC transporter ATP-binding protein</fullName>
    </submittedName>
</protein>
<proteinExistence type="inferred from homology"/>
<dbReference type="Pfam" id="PF00005">
    <property type="entry name" value="ABC_tran"/>
    <property type="match status" value="1"/>
</dbReference>
<dbReference type="PROSITE" id="PS00211">
    <property type="entry name" value="ABC_TRANSPORTER_1"/>
    <property type="match status" value="1"/>
</dbReference>
<dbReference type="PANTHER" id="PTHR43297:SF2">
    <property type="entry name" value="DIPEPTIDE TRANSPORT ATP-BINDING PROTEIN DPPD"/>
    <property type="match status" value="1"/>
</dbReference>
<keyword evidence="6 9" id="KW-0067">ATP-binding</keyword>
<comment type="similarity">
    <text evidence="2">Belongs to the ABC transporter superfamily.</text>
</comment>
<dbReference type="EMBL" id="JBHLUH010000023">
    <property type="protein sequence ID" value="MFC0529041.1"/>
    <property type="molecule type" value="Genomic_DNA"/>
</dbReference>
<evidence type="ECO:0000256" key="3">
    <source>
        <dbReference type="ARBA" id="ARBA00022448"/>
    </source>
</evidence>
<dbReference type="Gene3D" id="3.40.50.300">
    <property type="entry name" value="P-loop containing nucleotide triphosphate hydrolases"/>
    <property type="match status" value="1"/>
</dbReference>
<keyword evidence="7" id="KW-0472">Membrane</keyword>
<dbReference type="Proteomes" id="UP001589867">
    <property type="component" value="Unassembled WGS sequence"/>
</dbReference>
<dbReference type="SMART" id="SM00382">
    <property type="entry name" value="AAA"/>
    <property type="match status" value="1"/>
</dbReference>
<sequence length="287" mass="30530">MTHELQTPVLSVRGLTTVFERHRERSVAVDDVSFDVPAGSSVGIIGESGCGKSTTVRSVLGLLDQNGRTVAGSARFQGTDLLKLRPRQYREIRGRRIGFVSQNPFGALNPVLRIEKQFHNVISAHRKTTKKASYERAVELLEAVGLSDPERVARGYAHQLSGGMAQRVVIAIALCLDPDLVVADEPTTALDATVQVQILDLLAKVVTGAGRSLLIVTHDLGVVAQYCASVVVMHHGRVVETGPVDRVLVTPDSPHAANLLAAVKSTALQVEGSALGGEGREPEGGGE</sequence>
<evidence type="ECO:0000259" key="8">
    <source>
        <dbReference type="PROSITE" id="PS50893"/>
    </source>
</evidence>
<dbReference type="InterPro" id="IPR027417">
    <property type="entry name" value="P-loop_NTPase"/>
</dbReference>
<comment type="subcellular location">
    <subcellularLocation>
        <location evidence="1">Cell membrane</location>
        <topology evidence="1">Peripheral membrane protein</topology>
    </subcellularLocation>
</comment>
<dbReference type="PANTHER" id="PTHR43297">
    <property type="entry name" value="OLIGOPEPTIDE TRANSPORT ATP-BINDING PROTEIN APPD"/>
    <property type="match status" value="1"/>
</dbReference>
<dbReference type="SUPFAM" id="SSF52540">
    <property type="entry name" value="P-loop containing nucleoside triphosphate hydrolases"/>
    <property type="match status" value="1"/>
</dbReference>
<dbReference type="GO" id="GO:0005524">
    <property type="term" value="F:ATP binding"/>
    <property type="evidence" value="ECO:0007669"/>
    <property type="project" value="UniProtKB-KW"/>
</dbReference>
<comment type="caution">
    <text evidence="9">The sequence shown here is derived from an EMBL/GenBank/DDBJ whole genome shotgun (WGS) entry which is preliminary data.</text>
</comment>
<keyword evidence="4" id="KW-1003">Cell membrane</keyword>
<feature type="domain" description="ABC transporter" evidence="8">
    <location>
        <begin position="10"/>
        <end position="260"/>
    </location>
</feature>
<evidence type="ECO:0000256" key="7">
    <source>
        <dbReference type="ARBA" id="ARBA00023136"/>
    </source>
</evidence>
<evidence type="ECO:0000256" key="6">
    <source>
        <dbReference type="ARBA" id="ARBA00022840"/>
    </source>
</evidence>
<evidence type="ECO:0000313" key="9">
    <source>
        <dbReference type="EMBL" id="MFC0529041.1"/>
    </source>
</evidence>